<dbReference type="Gene3D" id="1.20.1440.30">
    <property type="entry name" value="Biosynthetic Protein domain"/>
    <property type="match status" value="1"/>
</dbReference>
<dbReference type="Pfam" id="PF05139">
    <property type="entry name" value="Erythro_esteras"/>
    <property type="match status" value="1"/>
</dbReference>
<reference evidence="1 2" key="1">
    <citation type="submission" date="2024-06" db="EMBL/GenBank/DDBJ databases">
        <title>The Natural Products Discovery Center: Release of the First 8490 Sequenced Strains for Exploring Actinobacteria Biosynthetic Diversity.</title>
        <authorList>
            <person name="Kalkreuter E."/>
            <person name="Kautsar S.A."/>
            <person name="Yang D."/>
            <person name="Bader C.D."/>
            <person name="Teijaro C.N."/>
            <person name="Fluegel L."/>
            <person name="Davis C.M."/>
            <person name="Simpson J.R."/>
            <person name="Lauterbach L."/>
            <person name="Steele A.D."/>
            <person name="Gui C."/>
            <person name="Meng S."/>
            <person name="Li G."/>
            <person name="Viehrig K."/>
            <person name="Ye F."/>
            <person name="Su P."/>
            <person name="Kiefer A.F."/>
            <person name="Nichols A."/>
            <person name="Cepeda A.J."/>
            <person name="Yan W."/>
            <person name="Fan B."/>
            <person name="Jiang Y."/>
            <person name="Adhikari A."/>
            <person name="Zheng C.-J."/>
            <person name="Schuster L."/>
            <person name="Cowan T.M."/>
            <person name="Smanski M.J."/>
            <person name="Chevrette M.G."/>
            <person name="De Carvalho L.P.S."/>
            <person name="Shen B."/>
        </authorList>
    </citation>
    <scope>NUCLEOTIDE SEQUENCE [LARGE SCALE GENOMIC DNA]</scope>
    <source>
        <strain evidence="1 2">NPDC050671</strain>
    </source>
</reference>
<dbReference type="Gene3D" id="3.30.1870.10">
    <property type="entry name" value="EreA-like, domain 2"/>
    <property type="match status" value="1"/>
</dbReference>
<protein>
    <submittedName>
        <fullName evidence="1">Erythromycin esterase family protein</fullName>
    </submittedName>
</protein>
<keyword evidence="2" id="KW-1185">Reference proteome</keyword>
<dbReference type="Gene3D" id="3.40.1660.10">
    <property type="entry name" value="EreA-like (biosynthetic domain)"/>
    <property type="match status" value="1"/>
</dbReference>
<accession>A0ABV3FIN5</accession>
<dbReference type="InterPro" id="IPR007815">
    <property type="entry name" value="Emycin_Estase"/>
</dbReference>
<dbReference type="EMBL" id="JBFAIH010000032">
    <property type="protein sequence ID" value="MEV0367578.1"/>
    <property type="molecule type" value="Genomic_DNA"/>
</dbReference>
<evidence type="ECO:0000313" key="2">
    <source>
        <dbReference type="Proteomes" id="UP001551658"/>
    </source>
</evidence>
<organism evidence="1 2">
    <name type="scientific">Nocardia fusca</name>
    <dbReference type="NCBI Taxonomy" id="941183"/>
    <lineage>
        <taxon>Bacteria</taxon>
        <taxon>Bacillati</taxon>
        <taxon>Actinomycetota</taxon>
        <taxon>Actinomycetes</taxon>
        <taxon>Mycobacteriales</taxon>
        <taxon>Nocardiaceae</taxon>
        <taxon>Nocardia</taxon>
    </lineage>
</organism>
<dbReference type="Proteomes" id="UP001551658">
    <property type="component" value="Unassembled WGS sequence"/>
</dbReference>
<sequence length="419" mass="45188">MTTTSNSTGATEAVHEWLRGAAQPILGTDAADTGSDLRKLTDRLAAATVVGIGESTRFSRQTYGVRDRIFRVLVTEHGFRTLAIQDNARSGARLDAYVRTGTGDPHRALAGAWRPLRTRETAATLEWIRAYNLEHPDDPVGVLGVQPPAAEPADYDEVLARMRRWAPDRLAEFESHLAPIRTAHRIDEHVQRHQGIHPGRPFAEDARDAFDLVASLPRPAGTDAAAEFTTALELLRSIVDFHERSVAGRGGFGGGDPDPARSLIDHHARTGARIVYWDGTAHTAATAPSVGAAAAQSMRTEGAGLRAYFGAAYRSVAIGFHHGDLGVAQAPDPLPDLLDATLGAVDLPAWFVGLGDDAPAAVRSWAAAPARLRVISGVYDPARDEEARFRVESLRDAFDALIHIRETTPVRWLPETGTA</sequence>
<dbReference type="SUPFAM" id="SSF159501">
    <property type="entry name" value="EreA/ChaN-like"/>
    <property type="match status" value="1"/>
</dbReference>
<comment type="caution">
    <text evidence="1">The sequence shown here is derived from an EMBL/GenBank/DDBJ whole genome shotgun (WGS) entry which is preliminary data.</text>
</comment>
<evidence type="ECO:0000313" key="1">
    <source>
        <dbReference type="EMBL" id="MEV0367578.1"/>
    </source>
</evidence>
<gene>
    <name evidence="1" type="ORF">AB0H72_33315</name>
</gene>
<dbReference type="PANTHER" id="PTHR31299">
    <property type="entry name" value="ESTERASE, PUTATIVE (AFU_ORTHOLOGUE AFUA_1G05850)-RELATED"/>
    <property type="match status" value="1"/>
</dbReference>
<dbReference type="CDD" id="cd14728">
    <property type="entry name" value="Ere-like"/>
    <property type="match status" value="1"/>
</dbReference>
<dbReference type="RefSeq" id="WP_357987367.1">
    <property type="nucleotide sequence ID" value="NZ_JBFAIH010000032.1"/>
</dbReference>
<name>A0ABV3FIN5_9NOCA</name>
<dbReference type="PANTHER" id="PTHR31299:SF0">
    <property type="entry name" value="ESTERASE, PUTATIVE (AFU_ORTHOLOGUE AFUA_1G05850)-RELATED"/>
    <property type="match status" value="1"/>
</dbReference>
<dbReference type="InterPro" id="IPR052036">
    <property type="entry name" value="Hydrolase/PRTase-associated"/>
</dbReference>
<proteinExistence type="predicted"/>